<evidence type="ECO:0000313" key="2">
    <source>
        <dbReference type="Proteomes" id="UP000192923"/>
    </source>
</evidence>
<organism evidence="1 2">
    <name type="scientific">Methylomagnum ishizawai</name>
    <dbReference type="NCBI Taxonomy" id="1760988"/>
    <lineage>
        <taxon>Bacteria</taxon>
        <taxon>Pseudomonadati</taxon>
        <taxon>Pseudomonadota</taxon>
        <taxon>Gammaproteobacteria</taxon>
        <taxon>Methylococcales</taxon>
        <taxon>Methylococcaceae</taxon>
        <taxon>Methylomagnum</taxon>
    </lineage>
</organism>
<dbReference type="STRING" id="1760988.SAMN02949497_4536"/>
<name>A0A1Y6D392_9GAMM</name>
<dbReference type="Proteomes" id="UP000192923">
    <property type="component" value="Unassembled WGS sequence"/>
</dbReference>
<accession>A0A1Y6D392</accession>
<sequence length="102" mass="12003">MRLSPDDTEFLTRMVRQLEESIGQLGERDGQLRLTLHPDRVEQLRELWDGELSRAEEIELRAGLDWRERELLWVWARLKRARSARAEAGQAMMRRFAPEGSA</sequence>
<proteinExistence type="predicted"/>
<protein>
    <submittedName>
        <fullName evidence="1">Uncharacterized protein</fullName>
    </submittedName>
</protein>
<gene>
    <name evidence="1" type="ORF">SAMN02949497_4536</name>
</gene>
<reference evidence="1 2" key="1">
    <citation type="submission" date="2016-12" db="EMBL/GenBank/DDBJ databases">
        <authorList>
            <person name="Song W.-J."/>
            <person name="Kurnit D.M."/>
        </authorList>
    </citation>
    <scope>NUCLEOTIDE SEQUENCE [LARGE SCALE GENOMIC DNA]</scope>
    <source>
        <strain evidence="1 2">175</strain>
    </source>
</reference>
<keyword evidence="2" id="KW-1185">Reference proteome</keyword>
<dbReference type="EMBL" id="FXAM01000001">
    <property type="protein sequence ID" value="SMF97117.1"/>
    <property type="molecule type" value="Genomic_DNA"/>
</dbReference>
<dbReference type="OrthoDB" id="5572147at2"/>
<dbReference type="RefSeq" id="WP_085215937.1">
    <property type="nucleotide sequence ID" value="NZ_AP019783.1"/>
</dbReference>
<dbReference type="AlphaFoldDB" id="A0A1Y6D392"/>
<evidence type="ECO:0000313" key="1">
    <source>
        <dbReference type="EMBL" id="SMF97117.1"/>
    </source>
</evidence>